<evidence type="ECO:0000256" key="16">
    <source>
        <dbReference type="SAM" id="MobiDB-lite"/>
    </source>
</evidence>
<dbReference type="GO" id="GO:0052906">
    <property type="term" value="F:tRNA (guanine(37)-N1)-methyltransferase activity"/>
    <property type="evidence" value="ECO:0007669"/>
    <property type="project" value="UniProtKB-UniRule"/>
</dbReference>
<dbReference type="InterPro" id="IPR000182">
    <property type="entry name" value="GNAT_dom"/>
</dbReference>
<evidence type="ECO:0000259" key="17">
    <source>
        <dbReference type="PROSITE" id="PS51186"/>
    </source>
</evidence>
<dbReference type="PANTHER" id="PTHR46417:SF1">
    <property type="entry name" value="TRNA (GUANINE-N(1)-)-METHYLTRANSFERASE"/>
    <property type="match status" value="1"/>
</dbReference>
<evidence type="ECO:0000256" key="1">
    <source>
        <dbReference type="ARBA" id="ARBA00002634"/>
    </source>
</evidence>
<dbReference type="GO" id="GO:0002939">
    <property type="term" value="P:tRNA N1-guanine methylation"/>
    <property type="evidence" value="ECO:0007669"/>
    <property type="project" value="TreeGrafter"/>
</dbReference>
<dbReference type="Gene3D" id="3.40.1280.10">
    <property type="match status" value="1"/>
</dbReference>
<dbReference type="GO" id="GO:0005829">
    <property type="term" value="C:cytosol"/>
    <property type="evidence" value="ECO:0007669"/>
    <property type="project" value="TreeGrafter"/>
</dbReference>
<comment type="function">
    <text evidence="1 15">Specifically methylates guanosine-37 in various tRNAs.</text>
</comment>
<feature type="domain" description="N-acetyltransferase" evidence="17">
    <location>
        <begin position="446"/>
        <end position="605"/>
    </location>
</feature>
<dbReference type="InterPro" id="IPR023148">
    <property type="entry name" value="tRNA_m1G_MeTrfase_C_sf"/>
</dbReference>
<dbReference type="Gene3D" id="3.40.630.30">
    <property type="match status" value="1"/>
</dbReference>
<evidence type="ECO:0000256" key="15">
    <source>
        <dbReference type="HAMAP-Rule" id="MF_00605"/>
    </source>
</evidence>
<dbReference type="EC" id="2.1.1.228" evidence="5 15"/>
<keyword evidence="9 15" id="KW-0808">Transferase</keyword>
<dbReference type="InterPro" id="IPR002649">
    <property type="entry name" value="tRNA_m1G_MeTrfase_TrmD"/>
</dbReference>
<evidence type="ECO:0000313" key="21">
    <source>
        <dbReference type="Proteomes" id="UP001281731"/>
    </source>
</evidence>
<dbReference type="HAMAP" id="MF_00605">
    <property type="entry name" value="TrmD"/>
    <property type="match status" value="1"/>
</dbReference>
<keyword evidence="8 15" id="KW-0489">Methyltransferase</keyword>
<dbReference type="EMBL" id="JAWNGC010000004">
    <property type="protein sequence ID" value="MDY5155006.1"/>
    <property type="molecule type" value="Genomic_DNA"/>
</dbReference>
<dbReference type="InterPro" id="IPR029028">
    <property type="entry name" value="Alpha/beta_knot_MTases"/>
</dbReference>
<comment type="subcellular location">
    <subcellularLocation>
        <location evidence="2 15">Cytoplasm</location>
    </subcellularLocation>
</comment>
<dbReference type="Proteomes" id="UP001281731">
    <property type="component" value="Unassembled WGS sequence"/>
</dbReference>
<evidence type="ECO:0000256" key="6">
    <source>
        <dbReference type="ARBA" id="ARBA00014679"/>
    </source>
</evidence>
<dbReference type="Proteomes" id="UP001275049">
    <property type="component" value="Unassembled WGS sequence"/>
</dbReference>
<dbReference type="CDD" id="cd18080">
    <property type="entry name" value="TrmD-like"/>
    <property type="match status" value="1"/>
</dbReference>
<dbReference type="GO" id="GO:0016747">
    <property type="term" value="F:acyltransferase activity, transferring groups other than amino-acyl groups"/>
    <property type="evidence" value="ECO:0007669"/>
    <property type="project" value="InterPro"/>
</dbReference>
<dbReference type="AlphaFoldDB" id="A0AAW9HYU0"/>
<feature type="region of interest" description="Disordered" evidence="16">
    <location>
        <begin position="326"/>
        <end position="349"/>
    </location>
</feature>
<evidence type="ECO:0000313" key="19">
    <source>
        <dbReference type="EMBL" id="MDY5155006.1"/>
    </source>
</evidence>
<keyword evidence="20" id="KW-1185">Reference proteome</keyword>
<comment type="similarity">
    <text evidence="3 15">Belongs to the RNA methyltransferase TrmD family.</text>
</comment>
<evidence type="ECO:0000256" key="9">
    <source>
        <dbReference type="ARBA" id="ARBA00022679"/>
    </source>
</evidence>
<dbReference type="InterPro" id="IPR016009">
    <property type="entry name" value="tRNA_MeTrfase_TRMD/TRM10"/>
</dbReference>
<comment type="catalytic activity">
    <reaction evidence="14 15">
        <text>guanosine(37) in tRNA + S-adenosyl-L-methionine = N(1)-methylguanosine(37) in tRNA + S-adenosyl-L-homocysteine + H(+)</text>
        <dbReference type="Rhea" id="RHEA:36899"/>
        <dbReference type="Rhea" id="RHEA-COMP:10145"/>
        <dbReference type="Rhea" id="RHEA-COMP:10147"/>
        <dbReference type="ChEBI" id="CHEBI:15378"/>
        <dbReference type="ChEBI" id="CHEBI:57856"/>
        <dbReference type="ChEBI" id="CHEBI:59789"/>
        <dbReference type="ChEBI" id="CHEBI:73542"/>
        <dbReference type="ChEBI" id="CHEBI:74269"/>
        <dbReference type="EC" id="2.1.1.228"/>
    </reaction>
</comment>
<organism evidence="19 21">
    <name type="scientific">Actinotignum urinale</name>
    <dbReference type="NCBI Taxonomy" id="190146"/>
    <lineage>
        <taxon>Bacteria</taxon>
        <taxon>Bacillati</taxon>
        <taxon>Actinomycetota</taxon>
        <taxon>Actinomycetes</taxon>
        <taxon>Actinomycetales</taxon>
        <taxon>Actinomycetaceae</taxon>
        <taxon>Actinotignum</taxon>
    </lineage>
</organism>
<feature type="compositionally biased region" description="Polar residues" evidence="16">
    <location>
        <begin position="336"/>
        <end position="349"/>
    </location>
</feature>
<dbReference type="EMBL" id="JAWNGA010000001">
    <property type="protein sequence ID" value="MDY5132376.1"/>
    <property type="molecule type" value="Genomic_DNA"/>
</dbReference>
<feature type="binding site" evidence="15">
    <location>
        <position position="154"/>
    </location>
    <ligand>
        <name>S-adenosyl-L-methionine</name>
        <dbReference type="ChEBI" id="CHEBI:59789"/>
    </ligand>
</feature>
<sequence length="607" mass="67549">MRIDLISVFPEFFDVLKLSLVGKGREKGIVDIREHNLRDWTDDKHRTVDDTPIGGGAGMVMKPDVWGRCIDELLGWTDASLHESEGNQGQNKGNLPQNSDVFCPHGEGPDQDKTLPTTQKKKITLAIPTPSGIPLTQKMCEELSHENQILIACGRYEGIDSRVAEHYRERGVNVAEYSLGDYVLNGGEVAAITLVEAVTRLIPGMMGNPESLKEESHGEAGLLEYNVYTRPTSWRGLEVDPVLLSGNHEKIARLRRDEALVKTAFRRPDMVKKLDVDALDAEDIIQLARCGFAWPRVVPHQGSCQNSEVESRAELPHETCGVSKAQANHTEHANHTEQTSQTEQANPNENVQVARESNLPKATLGELHRVRSRVVNAKDAETQPDLARKLAELAANTFPDACPDFLTPHDIDVFISQNLSEKSFETYLKDESWRIVVVETQKIYDENYTTPSSGTTGGECEAHEPWTFVAYTLTLLPQESDSGEDGALIAGRTDGAPVKKIVQKGARWAAELSKFYADSRWRGRGITQLLWEATENMLQVEAQQELIASSANTSELPAWVWLATNVGNKRAQKAYKKYGFQRLARRHFLVGEVDNVDVVLARPINMA</sequence>
<evidence type="ECO:0000256" key="2">
    <source>
        <dbReference type="ARBA" id="ARBA00004496"/>
    </source>
</evidence>
<evidence type="ECO:0000256" key="12">
    <source>
        <dbReference type="ARBA" id="ARBA00029736"/>
    </source>
</evidence>
<comment type="caution">
    <text evidence="19">The sequence shown here is derived from an EMBL/GenBank/DDBJ whole genome shotgun (WGS) entry which is preliminary data.</text>
</comment>
<dbReference type="PANTHER" id="PTHR46417">
    <property type="entry name" value="TRNA (GUANINE-N(1)-)-METHYLTRANSFERASE"/>
    <property type="match status" value="1"/>
</dbReference>
<dbReference type="RefSeq" id="WP_022865731.1">
    <property type="nucleotide sequence ID" value="NZ_CP126967.1"/>
</dbReference>
<dbReference type="PROSITE" id="PS51186">
    <property type="entry name" value="GNAT"/>
    <property type="match status" value="1"/>
</dbReference>
<dbReference type="Pfam" id="PF01746">
    <property type="entry name" value="tRNA_m1G_MT"/>
    <property type="match status" value="2"/>
</dbReference>
<gene>
    <name evidence="15 19" type="primary">trmD</name>
    <name evidence="19" type="ORF">R6G80_04610</name>
    <name evidence="18" type="ORF">R6G86_01280</name>
</gene>
<dbReference type="SUPFAM" id="SSF55729">
    <property type="entry name" value="Acyl-CoA N-acyltransferases (Nat)"/>
    <property type="match status" value="1"/>
</dbReference>
<evidence type="ECO:0000256" key="7">
    <source>
        <dbReference type="ARBA" id="ARBA00022490"/>
    </source>
</evidence>
<reference evidence="19 20" key="1">
    <citation type="submission" date="2023-10" db="EMBL/GenBank/DDBJ databases">
        <title>Whole Genome based description of the genera Actinobaculum and Actinotignum reveals a complex phylogenetic relationship within the species included in the genus Actinotignum.</title>
        <authorList>
            <person name="Jensen C.S."/>
            <person name="Dargis R."/>
            <person name="Kemp M."/>
            <person name="Christensen J.J."/>
        </authorList>
    </citation>
    <scope>NUCLEOTIDE SEQUENCE</scope>
    <source>
        <strain evidence="19">SLA_B511</strain>
        <strain evidence="18 20">SLA_B974</strain>
    </source>
</reference>
<dbReference type="Gene3D" id="1.10.1270.20">
    <property type="entry name" value="tRNA(m1g37)methyltransferase, domain 2"/>
    <property type="match status" value="1"/>
</dbReference>
<proteinExistence type="inferred from homology"/>
<evidence type="ECO:0000256" key="3">
    <source>
        <dbReference type="ARBA" id="ARBA00007630"/>
    </source>
</evidence>
<dbReference type="SUPFAM" id="SSF75217">
    <property type="entry name" value="alpha/beta knot"/>
    <property type="match status" value="1"/>
</dbReference>
<evidence type="ECO:0000256" key="5">
    <source>
        <dbReference type="ARBA" id="ARBA00012807"/>
    </source>
</evidence>
<feature type="compositionally biased region" description="Polar residues" evidence="16">
    <location>
        <begin position="86"/>
        <end position="100"/>
    </location>
</feature>
<dbReference type="InterPro" id="IPR016181">
    <property type="entry name" value="Acyl_CoA_acyltransferase"/>
</dbReference>
<dbReference type="InterPro" id="IPR029026">
    <property type="entry name" value="tRNA_m1G_MTases_N"/>
</dbReference>
<feature type="region of interest" description="Disordered" evidence="16">
    <location>
        <begin position="82"/>
        <end position="115"/>
    </location>
</feature>
<evidence type="ECO:0000256" key="8">
    <source>
        <dbReference type="ARBA" id="ARBA00022603"/>
    </source>
</evidence>
<dbReference type="NCBIfam" id="NF000648">
    <property type="entry name" value="PRK00026.1"/>
    <property type="match status" value="1"/>
</dbReference>
<evidence type="ECO:0000256" key="11">
    <source>
        <dbReference type="ARBA" id="ARBA00022694"/>
    </source>
</evidence>
<keyword evidence="11 15" id="KW-0819">tRNA processing</keyword>
<evidence type="ECO:0000256" key="14">
    <source>
        <dbReference type="ARBA" id="ARBA00047783"/>
    </source>
</evidence>
<evidence type="ECO:0000313" key="20">
    <source>
        <dbReference type="Proteomes" id="UP001275049"/>
    </source>
</evidence>
<evidence type="ECO:0000256" key="4">
    <source>
        <dbReference type="ARBA" id="ARBA00011738"/>
    </source>
</evidence>
<accession>A0AAW9HYU0</accession>
<comment type="subunit">
    <text evidence="4 15">Homodimer.</text>
</comment>
<keyword evidence="7 15" id="KW-0963">Cytoplasm</keyword>
<evidence type="ECO:0000256" key="10">
    <source>
        <dbReference type="ARBA" id="ARBA00022691"/>
    </source>
</evidence>
<evidence type="ECO:0000256" key="13">
    <source>
        <dbReference type="ARBA" id="ARBA00033392"/>
    </source>
</evidence>
<protein>
    <recommendedName>
        <fullName evidence="6 15">tRNA (guanine-N(1)-)-methyltransferase</fullName>
        <ecNumber evidence="5 15">2.1.1.228</ecNumber>
    </recommendedName>
    <alternativeName>
        <fullName evidence="12 15">M1G-methyltransferase</fullName>
    </alternativeName>
    <alternativeName>
        <fullName evidence="13 15">tRNA [GM37] methyltransferase</fullName>
    </alternativeName>
</protein>
<keyword evidence="10 15" id="KW-0949">S-adenosyl-L-methionine</keyword>
<name>A0AAW9HYU0_9ACTO</name>
<evidence type="ECO:0000313" key="18">
    <source>
        <dbReference type="EMBL" id="MDY5132376.1"/>
    </source>
</evidence>
<feature type="binding site" evidence="15">
    <location>
        <begin position="179"/>
        <end position="184"/>
    </location>
    <ligand>
        <name>S-adenosyl-L-methionine</name>
        <dbReference type="ChEBI" id="CHEBI:59789"/>
    </ligand>
</feature>